<dbReference type="RefSeq" id="WP_220482787.1">
    <property type="nucleotide sequence ID" value="NZ_JACJIP010000023.1"/>
</dbReference>
<dbReference type="InterPro" id="IPR026935">
    <property type="entry name" value="BtrH_N"/>
</dbReference>
<keyword evidence="3" id="KW-1185">Reference proteome</keyword>
<dbReference type="EMBL" id="JACJIP010000023">
    <property type="protein sequence ID" value="MBA9086892.1"/>
    <property type="molecule type" value="Genomic_DNA"/>
</dbReference>
<sequence>MIHIVKDFTPSGGKHCITNALKQVFHYYGYPLSEEMIFGLASGLSFTYINLANSPMVSGRSKLFEFERKLANRLNITIKCKQPKNYNIAFDQTKKMLNRNCPILVYADMPFLKYLGLDENSHFGGHAVILFGYDDETGIFM</sequence>
<gene>
    <name evidence="2" type="ORF">FHR92_003372</name>
</gene>
<organism evidence="2 3">
    <name type="scientific">Fontibacillus solani</name>
    <dbReference type="NCBI Taxonomy" id="1572857"/>
    <lineage>
        <taxon>Bacteria</taxon>
        <taxon>Bacillati</taxon>
        <taxon>Bacillota</taxon>
        <taxon>Bacilli</taxon>
        <taxon>Bacillales</taxon>
        <taxon>Paenibacillaceae</taxon>
        <taxon>Fontibacillus</taxon>
    </lineage>
</organism>
<comment type="caution">
    <text evidence="2">The sequence shown here is derived from an EMBL/GenBank/DDBJ whole genome shotgun (WGS) entry which is preliminary data.</text>
</comment>
<reference evidence="2 3" key="1">
    <citation type="submission" date="2020-08" db="EMBL/GenBank/DDBJ databases">
        <title>Genomic Encyclopedia of Type Strains, Phase III (KMG-III): the genomes of soil and plant-associated and newly described type strains.</title>
        <authorList>
            <person name="Whitman W."/>
        </authorList>
    </citation>
    <scope>NUCLEOTIDE SEQUENCE [LARGE SCALE GENOMIC DNA]</scope>
    <source>
        <strain evidence="2 3">CECT 8693</strain>
    </source>
</reference>
<dbReference type="AlphaFoldDB" id="A0A7W3SVC3"/>
<name>A0A7W3SVC3_9BACL</name>
<feature type="domain" description="Butirosin biosynthesis protein H N-terminal" evidence="1">
    <location>
        <begin position="15"/>
        <end position="139"/>
    </location>
</feature>
<proteinExistence type="predicted"/>
<accession>A0A7W3SVC3</accession>
<dbReference type="Pfam" id="PF14399">
    <property type="entry name" value="BtrH_N"/>
    <property type="match status" value="1"/>
</dbReference>
<evidence type="ECO:0000259" key="1">
    <source>
        <dbReference type="Pfam" id="PF14399"/>
    </source>
</evidence>
<evidence type="ECO:0000313" key="3">
    <source>
        <dbReference type="Proteomes" id="UP000567067"/>
    </source>
</evidence>
<protein>
    <recommendedName>
        <fullName evidence="1">Butirosin biosynthesis protein H N-terminal domain-containing protein</fullName>
    </recommendedName>
</protein>
<evidence type="ECO:0000313" key="2">
    <source>
        <dbReference type="EMBL" id="MBA9086892.1"/>
    </source>
</evidence>
<dbReference type="Proteomes" id="UP000567067">
    <property type="component" value="Unassembled WGS sequence"/>
</dbReference>